<gene>
    <name evidence="3" type="ORF">OIU74_007664</name>
</gene>
<comment type="caution">
    <text evidence="3">The sequence shown here is derived from an EMBL/GenBank/DDBJ whole genome shotgun (WGS) entry which is preliminary data.</text>
</comment>
<dbReference type="AlphaFoldDB" id="A0A9Q0Z6I8"/>
<keyword evidence="1" id="KW-0853">WD repeat</keyword>
<dbReference type="PANTHER" id="PTHR14221">
    <property type="entry name" value="WD REPEAT DOMAIN 44"/>
    <property type="match status" value="1"/>
</dbReference>
<protein>
    <submittedName>
        <fullName evidence="3">WD REPEAT DOMAIN 44</fullName>
    </submittedName>
</protein>
<keyword evidence="4" id="KW-1185">Reference proteome</keyword>
<dbReference type="Proteomes" id="UP001151752">
    <property type="component" value="Chromosome 14"/>
</dbReference>
<reference evidence="3" key="2">
    <citation type="journal article" date="2023" name="Int. J. Mol. Sci.">
        <title>De Novo Assembly and Annotation of 11 Diverse Shrub Willow (Salix) Genomes Reveals Novel Gene Organization in Sex-Linked Regions.</title>
        <authorList>
            <person name="Hyden B."/>
            <person name="Feng K."/>
            <person name="Yates T.B."/>
            <person name="Jawdy S."/>
            <person name="Cereghino C."/>
            <person name="Smart L.B."/>
            <person name="Muchero W."/>
        </authorList>
    </citation>
    <scope>NUCLEOTIDE SEQUENCE</scope>
    <source>
        <tissue evidence="3">Shoot tip</tissue>
    </source>
</reference>
<accession>A0A9Q0Z6I8</accession>
<evidence type="ECO:0000256" key="1">
    <source>
        <dbReference type="ARBA" id="ARBA00022574"/>
    </source>
</evidence>
<keyword evidence="2" id="KW-0677">Repeat</keyword>
<proteinExistence type="predicted"/>
<reference evidence="3" key="1">
    <citation type="submission" date="2022-11" db="EMBL/GenBank/DDBJ databases">
        <authorList>
            <person name="Hyden B.L."/>
            <person name="Feng K."/>
            <person name="Yates T."/>
            <person name="Jawdy S."/>
            <person name="Smart L.B."/>
            <person name="Muchero W."/>
        </authorList>
    </citation>
    <scope>NUCLEOTIDE SEQUENCE</scope>
    <source>
        <tissue evidence="3">Shoot tip</tissue>
    </source>
</reference>
<evidence type="ECO:0000313" key="3">
    <source>
        <dbReference type="EMBL" id="KAJ6723116.1"/>
    </source>
</evidence>
<sequence>MSERIREAGSNRLLPVAEFERSLGFSPLAQQVMRREDEGVATLVLARKQVKMGWLRRLGAVACIVDRQVEAGDIKPSGGARNQIVRVKSCEDGVVGVWQAMESERSDEFGILDIDSSHAYVTFNDLPELDPHNMDREKRGKFKRAQTSHSACVIFPRKVFQISDKQIHGFSGHCGDILDLPWSN</sequence>
<dbReference type="EMBL" id="JAPFFM010000013">
    <property type="protein sequence ID" value="KAJ6723116.1"/>
    <property type="molecule type" value="Genomic_DNA"/>
</dbReference>
<dbReference type="PANTHER" id="PTHR14221:SF0">
    <property type="entry name" value="WD REPEAT-CONTAINING PROTEIN 44"/>
    <property type="match status" value="1"/>
</dbReference>
<evidence type="ECO:0000313" key="4">
    <source>
        <dbReference type="Proteomes" id="UP001151752"/>
    </source>
</evidence>
<organism evidence="3 4">
    <name type="scientific">Salix koriyanagi</name>
    <dbReference type="NCBI Taxonomy" id="2511006"/>
    <lineage>
        <taxon>Eukaryota</taxon>
        <taxon>Viridiplantae</taxon>
        <taxon>Streptophyta</taxon>
        <taxon>Embryophyta</taxon>
        <taxon>Tracheophyta</taxon>
        <taxon>Spermatophyta</taxon>
        <taxon>Magnoliopsida</taxon>
        <taxon>eudicotyledons</taxon>
        <taxon>Gunneridae</taxon>
        <taxon>Pentapetalae</taxon>
        <taxon>rosids</taxon>
        <taxon>fabids</taxon>
        <taxon>Malpighiales</taxon>
        <taxon>Salicaceae</taxon>
        <taxon>Saliceae</taxon>
        <taxon>Salix</taxon>
    </lineage>
</organism>
<name>A0A9Q0Z6I8_9ROSI</name>
<evidence type="ECO:0000256" key="2">
    <source>
        <dbReference type="ARBA" id="ARBA00022737"/>
    </source>
</evidence>
<dbReference type="InterPro" id="IPR040324">
    <property type="entry name" value="WDR44/Dgr2"/>
</dbReference>